<dbReference type="InterPro" id="IPR000510">
    <property type="entry name" value="Nase/OxRdtase_comp1"/>
</dbReference>
<dbReference type="Proteomes" id="UP000615234">
    <property type="component" value="Unassembled WGS sequence"/>
</dbReference>
<feature type="domain" description="Nitrogenase/oxidoreductase component 1" evidence="1">
    <location>
        <begin position="19"/>
        <end position="78"/>
    </location>
</feature>
<dbReference type="Gene3D" id="3.40.50.1980">
    <property type="entry name" value="Nitrogenase molybdenum iron protein domain"/>
    <property type="match status" value="1"/>
</dbReference>
<sequence>MAKQPDGRPVRHLIYDRHLRHEEKEITLILGSSNDREVALTKDCQFIRTSFPMNERLVFNRTYAGYRGSLTFTEDLYDNL</sequence>
<comment type="caution">
    <text evidence="2">The sequence shown here is derived from an EMBL/GenBank/DDBJ whole genome shotgun (WGS) entry which is preliminary data.</text>
</comment>
<organism evidence="2 3">
    <name type="scientific">Coprococcus hominis</name>
    <name type="common">ex Liu et al. 2022</name>
    <dbReference type="NCBI Taxonomy" id="2763039"/>
    <lineage>
        <taxon>Bacteria</taxon>
        <taxon>Bacillati</taxon>
        <taxon>Bacillota</taxon>
        <taxon>Clostridia</taxon>
        <taxon>Lachnospirales</taxon>
        <taxon>Lachnospiraceae</taxon>
        <taxon>Coprococcus</taxon>
    </lineage>
</organism>
<dbReference type="GO" id="GO:0016491">
    <property type="term" value="F:oxidoreductase activity"/>
    <property type="evidence" value="ECO:0007669"/>
    <property type="project" value="InterPro"/>
</dbReference>
<evidence type="ECO:0000313" key="2">
    <source>
        <dbReference type="EMBL" id="MBC5663557.1"/>
    </source>
</evidence>
<protein>
    <recommendedName>
        <fullName evidence="1">Nitrogenase/oxidoreductase component 1 domain-containing protein</fullName>
    </recommendedName>
</protein>
<evidence type="ECO:0000259" key="1">
    <source>
        <dbReference type="Pfam" id="PF00148"/>
    </source>
</evidence>
<evidence type="ECO:0000313" key="3">
    <source>
        <dbReference type="Proteomes" id="UP000615234"/>
    </source>
</evidence>
<reference evidence="2 3" key="1">
    <citation type="submission" date="2020-08" db="EMBL/GenBank/DDBJ databases">
        <title>Genome public.</title>
        <authorList>
            <person name="Liu C."/>
            <person name="Sun Q."/>
        </authorList>
    </citation>
    <scope>NUCLEOTIDE SEQUENCE [LARGE SCALE GENOMIC DNA]</scope>
    <source>
        <strain evidence="2 3">NSJ-10</strain>
    </source>
</reference>
<proteinExistence type="predicted"/>
<dbReference type="SUPFAM" id="SSF53807">
    <property type="entry name" value="Helical backbone' metal receptor"/>
    <property type="match status" value="1"/>
</dbReference>
<keyword evidence="3" id="KW-1185">Reference proteome</keyword>
<gene>
    <name evidence="2" type="ORF">H8S09_11870</name>
</gene>
<dbReference type="AlphaFoldDB" id="A0A8I0AL19"/>
<name>A0A8I0AL19_9FIRM</name>
<dbReference type="Pfam" id="PF00148">
    <property type="entry name" value="Oxidored_nitro"/>
    <property type="match status" value="1"/>
</dbReference>
<dbReference type="EMBL" id="JACOOX010000006">
    <property type="protein sequence ID" value="MBC5663557.1"/>
    <property type="molecule type" value="Genomic_DNA"/>
</dbReference>
<accession>A0A8I0AL19</accession>